<dbReference type="InterPro" id="IPR017441">
    <property type="entry name" value="Protein_kinase_ATP_BS"/>
</dbReference>
<dbReference type="InterPro" id="IPR032675">
    <property type="entry name" value="LRR_dom_sf"/>
</dbReference>
<evidence type="ECO:0000256" key="6">
    <source>
        <dbReference type="ARBA" id="ARBA00022692"/>
    </source>
</evidence>
<dbReference type="SUPFAM" id="SSF56112">
    <property type="entry name" value="Protein kinase-like (PK-like)"/>
    <property type="match status" value="1"/>
</dbReference>
<evidence type="ECO:0000256" key="17">
    <source>
        <dbReference type="SAM" id="SignalP"/>
    </source>
</evidence>
<dbReference type="InterPro" id="IPR000719">
    <property type="entry name" value="Prot_kinase_dom"/>
</dbReference>
<dbReference type="Pfam" id="PF13855">
    <property type="entry name" value="LRR_8"/>
    <property type="match status" value="1"/>
</dbReference>
<feature type="binding site" evidence="15">
    <location>
        <position position="355"/>
    </location>
    <ligand>
        <name>ATP</name>
        <dbReference type="ChEBI" id="CHEBI:30616"/>
    </ligand>
</feature>
<evidence type="ECO:0000256" key="15">
    <source>
        <dbReference type="PROSITE-ProRule" id="PRU10141"/>
    </source>
</evidence>
<keyword evidence="9" id="KW-0418">Kinase</keyword>
<keyword evidence="10 15" id="KW-0067">ATP-binding</keyword>
<keyword evidence="7" id="KW-0677">Repeat</keyword>
<dbReference type="InterPro" id="IPR051420">
    <property type="entry name" value="Ser_Thr_Kinases_DiverseReg"/>
</dbReference>
<evidence type="ECO:0000256" key="4">
    <source>
        <dbReference type="ARBA" id="ARBA00022614"/>
    </source>
</evidence>
<reference evidence="19 20" key="1">
    <citation type="journal article" date="2023" name="Plants (Basel)">
        <title>Bridging the Gap: Combining Genomics and Transcriptomics Approaches to Understand Stylosanthes scabra, an Orphan Legume from the Brazilian Caatinga.</title>
        <authorList>
            <person name="Ferreira-Neto J.R.C."/>
            <person name="da Silva M.D."/>
            <person name="Binneck E."/>
            <person name="de Melo N.F."/>
            <person name="da Silva R.H."/>
            <person name="de Melo A.L.T.M."/>
            <person name="Pandolfi V."/>
            <person name="Bustamante F.O."/>
            <person name="Brasileiro-Vidal A.C."/>
            <person name="Benko-Iseppon A.M."/>
        </authorList>
    </citation>
    <scope>NUCLEOTIDE SEQUENCE [LARGE SCALE GENOMIC DNA]</scope>
    <source>
        <tissue evidence="19">Leaves</tissue>
    </source>
</reference>
<dbReference type="PANTHER" id="PTHR48005">
    <property type="entry name" value="LEUCINE RICH REPEAT KINASE 2"/>
    <property type="match status" value="1"/>
</dbReference>
<dbReference type="InterPro" id="IPR001611">
    <property type="entry name" value="Leu-rich_rpt"/>
</dbReference>
<dbReference type="SMART" id="SM00369">
    <property type="entry name" value="LRR_TYP"/>
    <property type="match status" value="2"/>
</dbReference>
<evidence type="ECO:0000256" key="12">
    <source>
        <dbReference type="ARBA" id="ARBA00023136"/>
    </source>
</evidence>
<evidence type="ECO:0000256" key="16">
    <source>
        <dbReference type="SAM" id="Phobius"/>
    </source>
</evidence>
<dbReference type="InterPro" id="IPR011009">
    <property type="entry name" value="Kinase-like_dom_sf"/>
</dbReference>
<keyword evidence="20" id="KW-1185">Reference proteome</keyword>
<evidence type="ECO:0000256" key="1">
    <source>
        <dbReference type="ARBA" id="ARBA00004370"/>
    </source>
</evidence>
<feature type="domain" description="Protein kinase" evidence="18">
    <location>
        <begin position="327"/>
        <end position="558"/>
    </location>
</feature>
<dbReference type="Proteomes" id="UP001341840">
    <property type="component" value="Unassembled WGS sequence"/>
</dbReference>
<evidence type="ECO:0000256" key="11">
    <source>
        <dbReference type="ARBA" id="ARBA00022989"/>
    </source>
</evidence>
<organism evidence="19 20">
    <name type="scientific">Stylosanthes scabra</name>
    <dbReference type="NCBI Taxonomy" id="79078"/>
    <lineage>
        <taxon>Eukaryota</taxon>
        <taxon>Viridiplantae</taxon>
        <taxon>Streptophyta</taxon>
        <taxon>Embryophyta</taxon>
        <taxon>Tracheophyta</taxon>
        <taxon>Spermatophyta</taxon>
        <taxon>Magnoliopsida</taxon>
        <taxon>eudicotyledons</taxon>
        <taxon>Gunneridae</taxon>
        <taxon>Pentapetalae</taxon>
        <taxon>rosids</taxon>
        <taxon>fabids</taxon>
        <taxon>Fabales</taxon>
        <taxon>Fabaceae</taxon>
        <taxon>Papilionoideae</taxon>
        <taxon>50 kb inversion clade</taxon>
        <taxon>dalbergioids sensu lato</taxon>
        <taxon>Dalbergieae</taxon>
        <taxon>Pterocarpus clade</taxon>
        <taxon>Stylosanthes</taxon>
    </lineage>
</organism>
<evidence type="ECO:0000256" key="10">
    <source>
        <dbReference type="ARBA" id="ARBA00022840"/>
    </source>
</evidence>
<evidence type="ECO:0000256" key="3">
    <source>
        <dbReference type="ARBA" id="ARBA00022527"/>
    </source>
</evidence>
<dbReference type="PROSITE" id="PS00107">
    <property type="entry name" value="PROTEIN_KINASE_ATP"/>
    <property type="match status" value="1"/>
</dbReference>
<protein>
    <recommendedName>
        <fullName evidence="2">non-specific serine/threonine protein kinase</fullName>
        <ecNumber evidence="2">2.7.11.1</ecNumber>
    </recommendedName>
</protein>
<keyword evidence="12 16" id="KW-0472">Membrane</keyword>
<dbReference type="Gene3D" id="1.10.510.10">
    <property type="entry name" value="Transferase(Phosphotransferase) domain 1"/>
    <property type="match status" value="1"/>
</dbReference>
<feature type="transmembrane region" description="Helical" evidence="16">
    <location>
        <begin position="264"/>
        <end position="284"/>
    </location>
</feature>
<evidence type="ECO:0000256" key="8">
    <source>
        <dbReference type="ARBA" id="ARBA00022741"/>
    </source>
</evidence>
<gene>
    <name evidence="19" type="ORF">PIB30_051976</name>
</gene>
<comment type="subcellular location">
    <subcellularLocation>
        <location evidence="1">Membrane</location>
    </subcellularLocation>
</comment>
<dbReference type="InterPro" id="IPR003591">
    <property type="entry name" value="Leu-rich_rpt_typical-subtyp"/>
</dbReference>
<dbReference type="Gene3D" id="3.80.10.10">
    <property type="entry name" value="Ribonuclease Inhibitor"/>
    <property type="match status" value="2"/>
</dbReference>
<keyword evidence="5" id="KW-0808">Transferase</keyword>
<accession>A0ABU6QHM7</accession>
<keyword evidence="11 16" id="KW-1133">Transmembrane helix</keyword>
<feature type="transmembrane region" description="Helical" evidence="16">
    <location>
        <begin position="51"/>
        <end position="70"/>
    </location>
</feature>
<keyword evidence="3" id="KW-0723">Serine/threonine-protein kinase</keyword>
<comment type="catalytic activity">
    <reaction evidence="13">
        <text>L-threonyl-[protein] + ATP = O-phospho-L-threonyl-[protein] + ADP + H(+)</text>
        <dbReference type="Rhea" id="RHEA:46608"/>
        <dbReference type="Rhea" id="RHEA-COMP:11060"/>
        <dbReference type="Rhea" id="RHEA-COMP:11605"/>
        <dbReference type="ChEBI" id="CHEBI:15378"/>
        <dbReference type="ChEBI" id="CHEBI:30013"/>
        <dbReference type="ChEBI" id="CHEBI:30616"/>
        <dbReference type="ChEBI" id="CHEBI:61977"/>
        <dbReference type="ChEBI" id="CHEBI:456216"/>
        <dbReference type="EC" id="2.7.11.1"/>
    </reaction>
</comment>
<keyword evidence="6 16" id="KW-0812">Transmembrane</keyword>
<dbReference type="Pfam" id="PF00069">
    <property type="entry name" value="Pkinase"/>
    <property type="match status" value="2"/>
</dbReference>
<evidence type="ECO:0000313" key="20">
    <source>
        <dbReference type="Proteomes" id="UP001341840"/>
    </source>
</evidence>
<evidence type="ECO:0000256" key="5">
    <source>
        <dbReference type="ARBA" id="ARBA00022679"/>
    </source>
</evidence>
<evidence type="ECO:0000313" key="19">
    <source>
        <dbReference type="EMBL" id="MED6111400.1"/>
    </source>
</evidence>
<evidence type="ECO:0000256" key="13">
    <source>
        <dbReference type="ARBA" id="ARBA00047899"/>
    </source>
</evidence>
<dbReference type="SUPFAM" id="SSF52058">
    <property type="entry name" value="L domain-like"/>
    <property type="match status" value="1"/>
</dbReference>
<comment type="catalytic activity">
    <reaction evidence="14">
        <text>L-seryl-[protein] + ATP = O-phospho-L-seryl-[protein] + ADP + H(+)</text>
        <dbReference type="Rhea" id="RHEA:17989"/>
        <dbReference type="Rhea" id="RHEA-COMP:9863"/>
        <dbReference type="Rhea" id="RHEA-COMP:11604"/>
        <dbReference type="ChEBI" id="CHEBI:15378"/>
        <dbReference type="ChEBI" id="CHEBI:29999"/>
        <dbReference type="ChEBI" id="CHEBI:30616"/>
        <dbReference type="ChEBI" id="CHEBI:83421"/>
        <dbReference type="ChEBI" id="CHEBI:456216"/>
        <dbReference type="EC" id="2.7.11.1"/>
    </reaction>
</comment>
<proteinExistence type="predicted"/>
<keyword evidence="17" id="KW-0732">Signal</keyword>
<keyword evidence="8 15" id="KW-0547">Nucleotide-binding</keyword>
<dbReference type="Pfam" id="PF00560">
    <property type="entry name" value="LRR_1"/>
    <property type="match status" value="2"/>
</dbReference>
<sequence>MVAKCSNLALLVIAVPLLFSICTTASSFNNLNGKLPPTFSNLTQVVMLKNYMFLSILIVIVAWFLTSLYFQSTGDLIYLSNNSLTGTIPSTLGQLESLIYLYLDSNQIEGHIPAEIGNLKQLYALSLSNNSLSGDIPPILFQLTNLISLSLSNNQLGGHIPSDIGSSDSLCNVNLSYNKLEGFIPSPILNCSSFGPSLDLSYNNLTGTLPIELANIPYLNLSFNFFECPQAFKGFYAESFIGNTPKCNASSVVQVQKTKRPKNLLVIVLHVTSCFLLIIFVGIFCFVRCTKKVKFEQSAEKNGDLFSIWNYDGKIAVEDIIEATQDFDIRYCIGTGGYGSVYRAQLPNGKIVALKKLHQRESQNPSFDRSFRNEVKMLSQIRHRNIVKLHGFCLHNRCMFLVYEYMERGSLFYALSIDDEAKELSWSQRTLQVGTYGYLAPELAYTMRVTEKCDVYSFGVVALETLMGRHPKELILSLLDSSNENIMVKDLLDSRIRMPLCQRDSEAIVEVVKLALACLRSNPKSRPTMQQVAHELSNFKQSSISLPFSEITVNQLIA</sequence>
<feature type="signal peptide" evidence="17">
    <location>
        <begin position="1"/>
        <end position="25"/>
    </location>
</feature>
<dbReference type="Gene3D" id="3.30.200.20">
    <property type="entry name" value="Phosphorylase Kinase, domain 1"/>
    <property type="match status" value="1"/>
</dbReference>
<dbReference type="EMBL" id="JASCZI010000373">
    <property type="protein sequence ID" value="MED6111400.1"/>
    <property type="molecule type" value="Genomic_DNA"/>
</dbReference>
<evidence type="ECO:0000259" key="18">
    <source>
        <dbReference type="PROSITE" id="PS50011"/>
    </source>
</evidence>
<name>A0ABU6QHM7_9FABA</name>
<comment type="caution">
    <text evidence="19">The sequence shown here is derived from an EMBL/GenBank/DDBJ whole genome shotgun (WGS) entry which is preliminary data.</text>
</comment>
<evidence type="ECO:0000256" key="9">
    <source>
        <dbReference type="ARBA" id="ARBA00022777"/>
    </source>
</evidence>
<keyword evidence="4" id="KW-0433">Leucine-rich repeat</keyword>
<dbReference type="EC" id="2.7.11.1" evidence="2"/>
<dbReference type="PANTHER" id="PTHR48005:SF16">
    <property type="entry name" value="MDIS1-INTERACTING RECEPTOR LIKE KINASE 2-LIKE ISOFORM X1"/>
    <property type="match status" value="1"/>
</dbReference>
<feature type="chain" id="PRO_5045648017" description="non-specific serine/threonine protein kinase" evidence="17">
    <location>
        <begin position="26"/>
        <end position="558"/>
    </location>
</feature>
<dbReference type="PROSITE" id="PS50011">
    <property type="entry name" value="PROTEIN_KINASE_DOM"/>
    <property type="match status" value="1"/>
</dbReference>
<evidence type="ECO:0000256" key="7">
    <source>
        <dbReference type="ARBA" id="ARBA00022737"/>
    </source>
</evidence>
<evidence type="ECO:0000256" key="2">
    <source>
        <dbReference type="ARBA" id="ARBA00012513"/>
    </source>
</evidence>
<evidence type="ECO:0000256" key="14">
    <source>
        <dbReference type="ARBA" id="ARBA00048679"/>
    </source>
</evidence>